<feature type="signal peptide" evidence="1">
    <location>
        <begin position="1"/>
        <end position="30"/>
    </location>
</feature>
<dbReference type="Proteomes" id="UP000733379">
    <property type="component" value="Unassembled WGS sequence"/>
</dbReference>
<comment type="caution">
    <text evidence="2">The sequence shown here is derived from an EMBL/GenBank/DDBJ whole genome shotgun (WGS) entry which is preliminary data.</text>
</comment>
<gene>
    <name evidence="2" type="ORF">KO481_20695</name>
</gene>
<evidence type="ECO:0000256" key="1">
    <source>
        <dbReference type="SAM" id="SignalP"/>
    </source>
</evidence>
<feature type="chain" id="PRO_5046544354" evidence="1">
    <location>
        <begin position="31"/>
        <end position="128"/>
    </location>
</feature>
<dbReference type="RefSeq" id="WP_215918825.1">
    <property type="nucleotide sequence ID" value="NZ_JAHKNI010000006.1"/>
</dbReference>
<organism evidence="2 3">
    <name type="scientific">Nocardia albiluteola</name>
    <dbReference type="NCBI Taxonomy" id="2842303"/>
    <lineage>
        <taxon>Bacteria</taxon>
        <taxon>Bacillati</taxon>
        <taxon>Actinomycetota</taxon>
        <taxon>Actinomycetes</taxon>
        <taxon>Mycobacteriales</taxon>
        <taxon>Nocardiaceae</taxon>
        <taxon>Nocardia</taxon>
    </lineage>
</organism>
<name>A0ABS6B1B0_9NOCA</name>
<dbReference type="EMBL" id="JAHKNI010000006">
    <property type="protein sequence ID" value="MBU3063938.1"/>
    <property type="molecule type" value="Genomic_DNA"/>
</dbReference>
<proteinExistence type="predicted"/>
<evidence type="ECO:0000313" key="3">
    <source>
        <dbReference type="Proteomes" id="UP000733379"/>
    </source>
</evidence>
<protein>
    <submittedName>
        <fullName evidence="2">Uncharacterized protein</fullName>
    </submittedName>
</protein>
<keyword evidence="1" id="KW-0732">Signal</keyword>
<keyword evidence="3" id="KW-1185">Reference proteome</keyword>
<accession>A0ABS6B1B0</accession>
<evidence type="ECO:0000313" key="2">
    <source>
        <dbReference type="EMBL" id="MBU3063938.1"/>
    </source>
</evidence>
<sequence length="128" mass="12893">MGKFRHIIRLTTAAGAVGAALLLAAGPALAANAITITGVGPSNVKVNYSCDKGRGVAAVEVMVGAPQADHPQATGRNNSVVCDSAQHEAIVVLTGQPVNRGQQVQVRAALVDPGETVVQGTANVFTLG</sequence>
<reference evidence="2 3" key="1">
    <citation type="submission" date="2021-06" db="EMBL/GenBank/DDBJ databases">
        <title>Actinomycetes sequencing.</title>
        <authorList>
            <person name="Shan Q."/>
        </authorList>
    </citation>
    <scope>NUCLEOTIDE SEQUENCE [LARGE SCALE GENOMIC DNA]</scope>
    <source>
        <strain evidence="2 3">NEAU-G5</strain>
    </source>
</reference>